<dbReference type="EMBL" id="AZBU02000002">
    <property type="protein sequence ID" value="TKR96586.1"/>
    <property type="molecule type" value="Genomic_DNA"/>
</dbReference>
<feature type="signal peptide" evidence="2">
    <location>
        <begin position="1"/>
        <end position="19"/>
    </location>
</feature>
<feature type="chain" id="PRO_5020184342" evidence="2">
    <location>
        <begin position="20"/>
        <end position="168"/>
    </location>
</feature>
<dbReference type="AlphaFoldDB" id="A0A4U5PJE0"/>
<comment type="caution">
    <text evidence="3">The sequence shown here is derived from an EMBL/GenBank/DDBJ whole genome shotgun (WGS) entry which is preliminary data.</text>
</comment>
<evidence type="ECO:0000313" key="4">
    <source>
        <dbReference type="Proteomes" id="UP000298663"/>
    </source>
</evidence>
<reference evidence="3 4" key="2">
    <citation type="journal article" date="2019" name="G3 (Bethesda)">
        <title>Hybrid Assembly of the Genome of the Entomopathogenic Nematode Steinernema carpocapsae Identifies the X-Chromosome.</title>
        <authorList>
            <person name="Serra L."/>
            <person name="Macchietto M."/>
            <person name="Macias-Munoz A."/>
            <person name="McGill C.J."/>
            <person name="Rodriguez I.M."/>
            <person name="Rodriguez B."/>
            <person name="Murad R."/>
            <person name="Mortazavi A."/>
        </authorList>
    </citation>
    <scope>NUCLEOTIDE SEQUENCE [LARGE SCALE GENOMIC DNA]</scope>
    <source>
        <strain evidence="3 4">ALL</strain>
    </source>
</reference>
<feature type="compositionally biased region" description="Low complexity" evidence="1">
    <location>
        <begin position="63"/>
        <end position="72"/>
    </location>
</feature>
<organism evidence="3 4">
    <name type="scientific">Steinernema carpocapsae</name>
    <name type="common">Entomopathogenic nematode</name>
    <dbReference type="NCBI Taxonomy" id="34508"/>
    <lineage>
        <taxon>Eukaryota</taxon>
        <taxon>Metazoa</taxon>
        <taxon>Ecdysozoa</taxon>
        <taxon>Nematoda</taxon>
        <taxon>Chromadorea</taxon>
        <taxon>Rhabditida</taxon>
        <taxon>Tylenchina</taxon>
        <taxon>Panagrolaimomorpha</taxon>
        <taxon>Strongyloidoidea</taxon>
        <taxon>Steinernematidae</taxon>
        <taxon>Steinernema</taxon>
    </lineage>
</organism>
<evidence type="ECO:0000313" key="3">
    <source>
        <dbReference type="EMBL" id="TKR96586.1"/>
    </source>
</evidence>
<sequence>MKAFVALVLIFAFSATVPTACVSLAKPTALVLPELSPAVPTPTAFAAPVDSAVAPSDTPVPSPNSTASTATSPERKSASPLLPAPLPLTPSSWETRTKLLPTEFVFCTSFVPSEPSINASTNELIIYIDERRPDNCAVVSRFCVLMALNSDKQMCDSSRNLLVSHSFV</sequence>
<gene>
    <name evidence="3" type="ORF">L596_010587</name>
</gene>
<name>A0A4U5PJE0_STECR</name>
<evidence type="ECO:0000256" key="2">
    <source>
        <dbReference type="SAM" id="SignalP"/>
    </source>
</evidence>
<accession>A0A4U5PJE0</accession>
<dbReference type="Proteomes" id="UP000298663">
    <property type="component" value="Unassembled WGS sequence"/>
</dbReference>
<protein>
    <submittedName>
        <fullName evidence="3">Uncharacterized protein</fullName>
    </submittedName>
</protein>
<feature type="region of interest" description="Disordered" evidence="1">
    <location>
        <begin position="52"/>
        <end position="85"/>
    </location>
</feature>
<keyword evidence="2" id="KW-0732">Signal</keyword>
<proteinExistence type="predicted"/>
<reference evidence="3 4" key="1">
    <citation type="journal article" date="2015" name="Genome Biol.">
        <title>Comparative genomics of Steinernema reveals deeply conserved gene regulatory networks.</title>
        <authorList>
            <person name="Dillman A.R."/>
            <person name="Macchietto M."/>
            <person name="Porter C.F."/>
            <person name="Rogers A."/>
            <person name="Williams B."/>
            <person name="Antoshechkin I."/>
            <person name="Lee M.M."/>
            <person name="Goodwin Z."/>
            <person name="Lu X."/>
            <person name="Lewis E.E."/>
            <person name="Goodrich-Blair H."/>
            <person name="Stock S.P."/>
            <person name="Adams B.J."/>
            <person name="Sternberg P.W."/>
            <person name="Mortazavi A."/>
        </authorList>
    </citation>
    <scope>NUCLEOTIDE SEQUENCE [LARGE SCALE GENOMIC DNA]</scope>
    <source>
        <strain evidence="3 4">ALL</strain>
    </source>
</reference>
<keyword evidence="4" id="KW-1185">Reference proteome</keyword>
<evidence type="ECO:0000256" key="1">
    <source>
        <dbReference type="SAM" id="MobiDB-lite"/>
    </source>
</evidence>